<dbReference type="EMBL" id="CP041730">
    <property type="protein sequence ID" value="QDQ27513.1"/>
    <property type="molecule type" value="Genomic_DNA"/>
</dbReference>
<gene>
    <name evidence="1" type="ORF">FNU76_14750</name>
</gene>
<dbReference type="Gene3D" id="1.25.40.10">
    <property type="entry name" value="Tetratricopeptide repeat domain"/>
    <property type="match status" value="1"/>
</dbReference>
<dbReference type="Proteomes" id="UP000317550">
    <property type="component" value="Chromosome"/>
</dbReference>
<protein>
    <submittedName>
        <fullName evidence="1">Virulence protein SciE type</fullName>
    </submittedName>
</protein>
<dbReference type="Pfam" id="PF07024">
    <property type="entry name" value="ImpE"/>
    <property type="match status" value="1"/>
</dbReference>
<dbReference type="AlphaFoldDB" id="A0A516SH80"/>
<dbReference type="InterPro" id="IPR009211">
    <property type="entry name" value="TagJ"/>
</dbReference>
<evidence type="ECO:0000313" key="2">
    <source>
        <dbReference type="Proteomes" id="UP000317550"/>
    </source>
</evidence>
<organism evidence="1 2">
    <name type="scientific">Chitinimonas arctica</name>
    <dbReference type="NCBI Taxonomy" id="2594795"/>
    <lineage>
        <taxon>Bacteria</taxon>
        <taxon>Pseudomonadati</taxon>
        <taxon>Pseudomonadota</taxon>
        <taxon>Betaproteobacteria</taxon>
        <taxon>Neisseriales</taxon>
        <taxon>Chitinibacteraceae</taxon>
        <taxon>Chitinimonas</taxon>
    </lineage>
</organism>
<evidence type="ECO:0000313" key="1">
    <source>
        <dbReference type="EMBL" id="QDQ27513.1"/>
    </source>
</evidence>
<proteinExistence type="predicted"/>
<dbReference type="OrthoDB" id="5416084at2"/>
<keyword evidence="2" id="KW-1185">Reference proteome</keyword>
<dbReference type="KEGG" id="cari:FNU76_14750"/>
<dbReference type="InterPro" id="IPR011990">
    <property type="entry name" value="TPR-like_helical_dom_sf"/>
</dbReference>
<dbReference type="RefSeq" id="WP_144278906.1">
    <property type="nucleotide sequence ID" value="NZ_CP041730.1"/>
</dbReference>
<dbReference type="PIRSF" id="PIRSF029288">
    <property type="entry name" value="SciE_ImpE"/>
    <property type="match status" value="1"/>
</dbReference>
<accession>A0A516SH80</accession>
<sequence>MTVPSNAEALIKQGCPTEALEALQAEVRRTPAAPEPRVFLFQLLAILGDWQRAGQQLDTLSKLYGDFATFTHFYQHVLTAERARADVFAGQASPVVIGDPSPWLAQMIEALRLDAGANHAAAASLRAEALEQAPAHSGHIDDQPFAWLADGDSRLGPVLEVIVKGQYRWLPMERLIAVELEKPESLADLVWLKAELYLAGGQQTPALVPVRYPGSTSAGAPLAMARATRWLQPHSDTWFGLGQREFASDVGEHALLDTRVIRFDTVEN</sequence>
<dbReference type="SUPFAM" id="SSF144059">
    <property type="entry name" value="ImpE-like"/>
    <property type="match status" value="1"/>
</dbReference>
<reference evidence="2" key="1">
    <citation type="submission" date="2019-07" db="EMBL/GenBank/DDBJ databases">
        <title>Chitinimonas sp. nov., isolated from Ny-Alesund, arctica soil.</title>
        <authorList>
            <person name="Xu Q."/>
            <person name="Peng F."/>
        </authorList>
    </citation>
    <scope>NUCLEOTIDE SEQUENCE [LARGE SCALE GENOMIC DNA]</scope>
    <source>
        <strain evidence="2">R3-44</strain>
    </source>
</reference>
<name>A0A516SH80_9NEIS</name>